<evidence type="ECO:0000313" key="2">
    <source>
        <dbReference type="EMBL" id="CAF1203584.1"/>
    </source>
</evidence>
<dbReference type="Proteomes" id="UP000663877">
    <property type="component" value="Unassembled WGS sequence"/>
</dbReference>
<accession>A0A815RH16</accession>
<evidence type="ECO:0000313" key="4">
    <source>
        <dbReference type="Proteomes" id="UP000663832"/>
    </source>
</evidence>
<feature type="region of interest" description="Disordered" evidence="1">
    <location>
        <begin position="1"/>
        <end position="34"/>
    </location>
</feature>
<dbReference type="AlphaFoldDB" id="A0A815RH16"/>
<gene>
    <name evidence="2" type="ORF">BJG266_LOCUS27049</name>
    <name evidence="3" type="ORF">QVE165_LOCUS41996</name>
</gene>
<keyword evidence="4" id="KW-1185">Reference proteome</keyword>
<comment type="caution">
    <text evidence="3">The sequence shown here is derived from an EMBL/GenBank/DDBJ whole genome shotgun (WGS) entry which is preliminary data.</text>
</comment>
<evidence type="ECO:0000256" key="1">
    <source>
        <dbReference type="SAM" id="MobiDB-lite"/>
    </source>
</evidence>
<evidence type="ECO:0000313" key="3">
    <source>
        <dbReference type="EMBL" id="CAF1477313.1"/>
    </source>
</evidence>
<reference evidence="3" key="1">
    <citation type="submission" date="2021-02" db="EMBL/GenBank/DDBJ databases">
        <authorList>
            <person name="Nowell W R."/>
        </authorList>
    </citation>
    <scope>NUCLEOTIDE SEQUENCE</scope>
</reference>
<proteinExistence type="predicted"/>
<dbReference type="EMBL" id="CAJNOI010000239">
    <property type="protein sequence ID" value="CAF1203584.1"/>
    <property type="molecule type" value="Genomic_DNA"/>
</dbReference>
<organism evidence="3 4">
    <name type="scientific">Adineta steineri</name>
    <dbReference type="NCBI Taxonomy" id="433720"/>
    <lineage>
        <taxon>Eukaryota</taxon>
        <taxon>Metazoa</taxon>
        <taxon>Spiralia</taxon>
        <taxon>Gnathifera</taxon>
        <taxon>Rotifera</taxon>
        <taxon>Eurotatoria</taxon>
        <taxon>Bdelloidea</taxon>
        <taxon>Adinetida</taxon>
        <taxon>Adinetidae</taxon>
        <taxon>Adineta</taxon>
    </lineage>
</organism>
<dbReference type="EMBL" id="CAJNOM010000509">
    <property type="protein sequence ID" value="CAF1477313.1"/>
    <property type="molecule type" value="Genomic_DNA"/>
</dbReference>
<dbReference type="OrthoDB" id="10067137at2759"/>
<name>A0A815RH16_9BILA</name>
<feature type="compositionally biased region" description="Low complexity" evidence="1">
    <location>
        <begin position="1"/>
        <end position="12"/>
    </location>
</feature>
<feature type="compositionally biased region" description="Low complexity" evidence="1">
    <location>
        <begin position="19"/>
        <end position="30"/>
    </location>
</feature>
<sequence length="130" mass="14908">MPSSNHRSSSTQRARRTSTHTQTSSRRSSSVPHREFIIILTNHPNLLRETVALQPEAQQRMQTRIANQNGSGRHETVNDNENGIREQILNTLLQLELSDATQDYLSRTRRGNPIHFVFDMSRIDTSNQSE</sequence>
<dbReference type="Proteomes" id="UP000663832">
    <property type="component" value="Unassembled WGS sequence"/>
</dbReference>
<protein>
    <submittedName>
        <fullName evidence="3">Uncharacterized protein</fullName>
    </submittedName>
</protein>